<name>A0ABQ4SQI2_9HYPH</name>
<reference evidence="3" key="2">
    <citation type="submission" date="2021-08" db="EMBL/GenBank/DDBJ databases">
        <authorList>
            <person name="Tani A."/>
            <person name="Ola A."/>
            <person name="Ogura Y."/>
            <person name="Katsura K."/>
            <person name="Hayashi T."/>
        </authorList>
    </citation>
    <scope>NUCLEOTIDE SEQUENCE</scope>
    <source>
        <strain evidence="3">LMG 23639</strain>
    </source>
</reference>
<dbReference type="SUPFAM" id="SSF56349">
    <property type="entry name" value="DNA breaking-rejoining enzymes"/>
    <property type="match status" value="1"/>
</dbReference>
<dbReference type="Proteomes" id="UP001055102">
    <property type="component" value="Unassembled WGS sequence"/>
</dbReference>
<reference evidence="3" key="1">
    <citation type="journal article" date="2021" name="Front. Microbiol.">
        <title>Comprehensive Comparative Genomics and Phenotyping of Methylobacterium Species.</title>
        <authorList>
            <person name="Alessa O."/>
            <person name="Ogura Y."/>
            <person name="Fujitani Y."/>
            <person name="Takami H."/>
            <person name="Hayashi T."/>
            <person name="Sahin N."/>
            <person name="Tani A."/>
        </authorList>
    </citation>
    <scope>NUCLEOTIDE SEQUENCE</scope>
    <source>
        <strain evidence="3">LMG 23639</strain>
    </source>
</reference>
<dbReference type="PROSITE" id="PS51898">
    <property type="entry name" value="TYR_RECOMBINASE"/>
    <property type="match status" value="1"/>
</dbReference>
<organism evidence="3 4">
    <name type="scientific">Methylobacterium jeotgali</name>
    <dbReference type="NCBI Taxonomy" id="381630"/>
    <lineage>
        <taxon>Bacteria</taxon>
        <taxon>Pseudomonadati</taxon>
        <taxon>Pseudomonadota</taxon>
        <taxon>Alphaproteobacteria</taxon>
        <taxon>Hyphomicrobiales</taxon>
        <taxon>Methylobacteriaceae</taxon>
        <taxon>Methylobacterium</taxon>
    </lineage>
</organism>
<sequence>MHPNAVTPSHHVAMNFRDGAGRSVRLIVTEGGILREFLDYWEAPSNCGYSLSWWRKAVQAIGLLVDHRAATQAATGLPAPWGPHYLQTLKMHLRHGTFVEVDKVLACPLGLHWQGRGERAVWEAMSHITRFGDFCTERYGWPWLNPYAMLPVPGRTWRRTGPDGAFPRGDAGRGRLDNERVVPIRIGGGGPAYGDPPAFPAGRLDDLLGAFLRRGAREGQPRETRLHLRDMMIAVLQGAAGLRCSEPFHIYVGDVEEDPTQPGVARVRVHDPVDSAVPCPGPGGTWHPVRRADFLQGQSYVPRNQTHGGTRAGWKSPIVKQDGRYRYFEVQWYPIRYGVLFLDLYREYTARGGARSSPYLFLNDAGSPYTIRQYEKKLKLACLRVGVEPTKAAGGTTHGLRHHYAQGLKAAGLSESAIAACLNQSDERSAETYTRPFMADVARQLRDVDPLTANVVIPGLSSRSAHAPRARAGETR</sequence>
<keyword evidence="1" id="KW-0233">DNA recombination</keyword>
<dbReference type="InterPro" id="IPR011010">
    <property type="entry name" value="DNA_brk_join_enz"/>
</dbReference>
<accession>A0ABQ4SQI2</accession>
<feature type="domain" description="Tyr recombinase" evidence="2">
    <location>
        <begin position="194"/>
        <end position="446"/>
    </location>
</feature>
<dbReference type="InterPro" id="IPR002104">
    <property type="entry name" value="Integrase_catalytic"/>
</dbReference>
<evidence type="ECO:0000313" key="4">
    <source>
        <dbReference type="Proteomes" id="UP001055102"/>
    </source>
</evidence>
<evidence type="ECO:0000256" key="1">
    <source>
        <dbReference type="ARBA" id="ARBA00023172"/>
    </source>
</evidence>
<protein>
    <recommendedName>
        <fullName evidence="2">Tyr recombinase domain-containing protein</fullName>
    </recommendedName>
</protein>
<dbReference type="InterPro" id="IPR013762">
    <property type="entry name" value="Integrase-like_cat_sf"/>
</dbReference>
<dbReference type="Gene3D" id="1.10.443.10">
    <property type="entry name" value="Intergrase catalytic core"/>
    <property type="match status" value="1"/>
</dbReference>
<comment type="caution">
    <text evidence="3">The sequence shown here is derived from an EMBL/GenBank/DDBJ whole genome shotgun (WGS) entry which is preliminary data.</text>
</comment>
<evidence type="ECO:0000313" key="3">
    <source>
        <dbReference type="EMBL" id="GJE05352.1"/>
    </source>
</evidence>
<dbReference type="RefSeq" id="WP_238274037.1">
    <property type="nucleotide sequence ID" value="NZ_BPQR01000010.1"/>
</dbReference>
<evidence type="ECO:0000259" key="2">
    <source>
        <dbReference type="PROSITE" id="PS51898"/>
    </source>
</evidence>
<keyword evidence="4" id="KW-1185">Reference proteome</keyword>
<dbReference type="Pfam" id="PF00589">
    <property type="entry name" value="Phage_integrase"/>
    <property type="match status" value="1"/>
</dbReference>
<proteinExistence type="predicted"/>
<gene>
    <name evidence="3" type="ORF">AOPFMNJM_0650</name>
</gene>
<dbReference type="EMBL" id="BPQR01000010">
    <property type="protein sequence ID" value="GJE05352.1"/>
    <property type="molecule type" value="Genomic_DNA"/>
</dbReference>